<feature type="region of interest" description="Disordered" evidence="1">
    <location>
        <begin position="1"/>
        <end position="20"/>
    </location>
</feature>
<evidence type="ECO:0000256" key="1">
    <source>
        <dbReference type="SAM" id="MobiDB-lite"/>
    </source>
</evidence>
<feature type="compositionally biased region" description="Basic and acidic residues" evidence="1">
    <location>
        <begin position="1"/>
        <end position="11"/>
    </location>
</feature>
<dbReference type="AlphaFoldDB" id="A0A1N7CUD4"/>
<accession>A0A1N7CUD4</accession>
<reference evidence="3" key="1">
    <citation type="submission" date="2017-01" db="EMBL/GenBank/DDBJ databases">
        <authorList>
            <person name="Varghese N."/>
            <person name="Submissions S."/>
        </authorList>
    </citation>
    <scope>NUCLEOTIDE SEQUENCE [LARGE SCALE GENOMIC DNA]</scope>
    <source>
        <strain evidence="3">CGMCC 1.7737</strain>
    </source>
</reference>
<evidence type="ECO:0000313" key="2">
    <source>
        <dbReference type="EMBL" id="SIR67258.1"/>
    </source>
</evidence>
<name>A0A1N7CUD4_9EURY</name>
<dbReference type="Proteomes" id="UP000186914">
    <property type="component" value="Unassembled WGS sequence"/>
</dbReference>
<feature type="compositionally biased region" description="Gly residues" evidence="1">
    <location>
        <begin position="45"/>
        <end position="76"/>
    </location>
</feature>
<dbReference type="InterPro" id="IPR008972">
    <property type="entry name" value="Cupredoxin"/>
</dbReference>
<sequence length="186" mass="20302">MKEHDSTERQQNRRSRRTLLKVLGGASIGLSTVGLVTGQDDDGNGENGDGSGQNGDRGGQDGGENGQSGDGNGDRGNGSQQNQRVILFGAQVSGWEGRLPGSIENEQNPSLELEPGTRYKVAWINRDGKRHQLQILDDSGNVLEETESGSERGANRSVTFTATRQMRQYRCRYHPQSMQGEVERQS</sequence>
<organism evidence="2 3">
    <name type="scientific">Haladaptatus litoreus</name>
    <dbReference type="NCBI Taxonomy" id="553468"/>
    <lineage>
        <taxon>Archaea</taxon>
        <taxon>Methanobacteriati</taxon>
        <taxon>Methanobacteriota</taxon>
        <taxon>Stenosarchaea group</taxon>
        <taxon>Halobacteria</taxon>
        <taxon>Halobacteriales</taxon>
        <taxon>Haladaptataceae</taxon>
        <taxon>Haladaptatus</taxon>
    </lineage>
</organism>
<feature type="region of interest" description="Disordered" evidence="1">
    <location>
        <begin position="30"/>
        <end position="84"/>
    </location>
</feature>
<protein>
    <recommendedName>
        <fullName evidence="4">Blue (type 1) copper domain-containing protein</fullName>
    </recommendedName>
</protein>
<proteinExistence type="predicted"/>
<keyword evidence="3" id="KW-1185">Reference proteome</keyword>
<dbReference type="EMBL" id="FTNO01000003">
    <property type="protein sequence ID" value="SIR67258.1"/>
    <property type="molecule type" value="Genomic_DNA"/>
</dbReference>
<evidence type="ECO:0008006" key="4">
    <source>
        <dbReference type="Google" id="ProtNLM"/>
    </source>
</evidence>
<evidence type="ECO:0000313" key="3">
    <source>
        <dbReference type="Proteomes" id="UP000186914"/>
    </source>
</evidence>
<dbReference type="Gene3D" id="2.60.40.420">
    <property type="entry name" value="Cupredoxins - blue copper proteins"/>
    <property type="match status" value="1"/>
</dbReference>
<gene>
    <name evidence="2" type="ORF">SAMN05421858_3264</name>
</gene>